<dbReference type="RefSeq" id="WP_142709449.1">
    <property type="nucleotide sequence ID" value="NZ_VIRS01000047.1"/>
</dbReference>
<keyword evidence="2" id="KW-0288">FMN</keyword>
<dbReference type="GO" id="GO:0046306">
    <property type="term" value="P:alkanesulfonate catabolic process"/>
    <property type="evidence" value="ECO:0007669"/>
    <property type="project" value="TreeGrafter"/>
</dbReference>
<evidence type="ECO:0000256" key="3">
    <source>
        <dbReference type="ARBA" id="ARBA00023002"/>
    </source>
</evidence>
<reference evidence="6 7" key="1">
    <citation type="submission" date="2019-07" db="EMBL/GenBank/DDBJ databases">
        <title>Cryptosporangium phraense sp. nov., isolated from plant litter.</title>
        <authorList>
            <person name="Suriyachadkun C."/>
        </authorList>
    </citation>
    <scope>NUCLEOTIDE SEQUENCE [LARGE SCALE GENOMIC DNA]</scope>
    <source>
        <strain evidence="6 7">A-T 5661</strain>
    </source>
</reference>
<evidence type="ECO:0000256" key="4">
    <source>
        <dbReference type="ARBA" id="ARBA00023033"/>
    </source>
</evidence>
<name>A0A545AFJ6_9ACTN</name>
<dbReference type="Pfam" id="PF00296">
    <property type="entry name" value="Bac_luciferase"/>
    <property type="match status" value="1"/>
</dbReference>
<feature type="domain" description="Luciferase-like" evidence="5">
    <location>
        <begin position="9"/>
        <end position="219"/>
    </location>
</feature>
<dbReference type="Gene3D" id="3.20.20.30">
    <property type="entry name" value="Luciferase-like domain"/>
    <property type="match status" value="1"/>
</dbReference>
<dbReference type="GO" id="GO:0008726">
    <property type="term" value="F:alkanesulfonate monooxygenase activity"/>
    <property type="evidence" value="ECO:0007669"/>
    <property type="project" value="TreeGrafter"/>
</dbReference>
<dbReference type="InterPro" id="IPR019921">
    <property type="entry name" value="Lucif-like_OxRdtase_Rv2161c"/>
</dbReference>
<keyword evidence="4" id="KW-0503">Monooxygenase</keyword>
<dbReference type="InParanoid" id="A0A545AFJ6"/>
<dbReference type="EMBL" id="VIRS01000047">
    <property type="protein sequence ID" value="TQS40093.1"/>
    <property type="molecule type" value="Genomic_DNA"/>
</dbReference>
<evidence type="ECO:0000313" key="6">
    <source>
        <dbReference type="EMBL" id="TQS40093.1"/>
    </source>
</evidence>
<keyword evidence="7" id="KW-1185">Reference proteome</keyword>
<accession>A0A545AFJ6</accession>
<comment type="caution">
    <text evidence="6">The sequence shown here is derived from an EMBL/GenBank/DDBJ whole genome shotgun (WGS) entry which is preliminary data.</text>
</comment>
<keyword evidence="1" id="KW-0285">Flavoprotein</keyword>
<dbReference type="AlphaFoldDB" id="A0A545AFJ6"/>
<gene>
    <name evidence="6" type="ORF">FL583_36340</name>
</gene>
<evidence type="ECO:0000313" key="7">
    <source>
        <dbReference type="Proteomes" id="UP000317982"/>
    </source>
</evidence>
<evidence type="ECO:0000256" key="1">
    <source>
        <dbReference type="ARBA" id="ARBA00022630"/>
    </source>
</evidence>
<proteinExistence type="predicted"/>
<dbReference type="PANTHER" id="PTHR42847">
    <property type="entry name" value="ALKANESULFONATE MONOOXYGENASE"/>
    <property type="match status" value="1"/>
</dbReference>
<dbReference type="SUPFAM" id="SSF51679">
    <property type="entry name" value="Bacterial luciferase-like"/>
    <property type="match status" value="1"/>
</dbReference>
<dbReference type="Proteomes" id="UP000317982">
    <property type="component" value="Unassembled WGS sequence"/>
</dbReference>
<organism evidence="6 7">
    <name type="scientific">Cryptosporangium phraense</name>
    <dbReference type="NCBI Taxonomy" id="2593070"/>
    <lineage>
        <taxon>Bacteria</taxon>
        <taxon>Bacillati</taxon>
        <taxon>Actinomycetota</taxon>
        <taxon>Actinomycetes</taxon>
        <taxon>Cryptosporangiales</taxon>
        <taxon>Cryptosporangiaceae</taxon>
        <taxon>Cryptosporangium</taxon>
    </lineage>
</organism>
<dbReference type="OrthoDB" id="3206024at2"/>
<dbReference type="NCBIfam" id="TIGR03619">
    <property type="entry name" value="F420_Rv2161c"/>
    <property type="match status" value="1"/>
</dbReference>
<evidence type="ECO:0000259" key="5">
    <source>
        <dbReference type="Pfam" id="PF00296"/>
    </source>
</evidence>
<dbReference type="InterPro" id="IPR036661">
    <property type="entry name" value="Luciferase-like_sf"/>
</dbReference>
<dbReference type="InterPro" id="IPR050172">
    <property type="entry name" value="SsuD_RutA_monooxygenase"/>
</dbReference>
<keyword evidence="3 6" id="KW-0560">Oxidoreductase</keyword>
<dbReference type="EC" id="1.-.-.-" evidence="6"/>
<dbReference type="InterPro" id="IPR011251">
    <property type="entry name" value="Luciferase-like_dom"/>
</dbReference>
<sequence length="285" mass="30584">MKFGVAYNTAAQGMDPDRLVRFAQHAEACGFESFYVPEHLVLYPGASIYGNELPTTMAVADPLDLLTFVAAATQRIVLGTAVLLLPYRHPVVLAKRLATIDALSRGRMRLLTVGLGSLAGEADAIGVDFATRGQRADEAIDALRLLWGGGPDGVTFTGRFFRFTNVCVYPKPYEGAILPIHVAGSSRPAARRAGARGSGYFPGGGHPDELAERWALARASAPDPDSLEYTRWGSIELTPDRVGVYAAQGVTRLVVNPGGELSEQLDQMSAFAERHGLRPLSTTSR</sequence>
<protein>
    <submittedName>
        <fullName evidence="6">TIGR03619 family F420-dependent LLM class oxidoreductase</fullName>
        <ecNumber evidence="6">1.-.-.-</ecNumber>
    </submittedName>
</protein>
<dbReference type="PANTHER" id="PTHR42847:SF4">
    <property type="entry name" value="ALKANESULFONATE MONOOXYGENASE-RELATED"/>
    <property type="match status" value="1"/>
</dbReference>
<evidence type="ECO:0000256" key="2">
    <source>
        <dbReference type="ARBA" id="ARBA00022643"/>
    </source>
</evidence>